<evidence type="ECO:0000256" key="6">
    <source>
        <dbReference type="RuleBase" id="RU362115"/>
    </source>
</evidence>
<dbReference type="AlphaFoldDB" id="A0A2Z6PRY7"/>
<comment type="function">
    <text evidence="6">Serine protease involved in intramembrane proteolysis.</text>
</comment>
<feature type="transmembrane region" description="Helical" evidence="6">
    <location>
        <begin position="232"/>
        <end position="251"/>
    </location>
</feature>
<keyword evidence="6" id="KW-0378">Hydrolase</keyword>
<keyword evidence="9" id="KW-1185">Reference proteome</keyword>
<dbReference type="Gene3D" id="1.20.1540.10">
    <property type="entry name" value="Rhomboid-like"/>
    <property type="match status" value="1"/>
</dbReference>
<dbReference type="EC" id="3.4.21.105" evidence="6"/>
<dbReference type="GO" id="GO:0006508">
    <property type="term" value="P:proteolysis"/>
    <property type="evidence" value="ECO:0007669"/>
    <property type="project" value="UniProtKB-KW"/>
</dbReference>
<gene>
    <name evidence="8" type="ORF">TSUD_87720</name>
</gene>
<sequence>MQRHTPPPFKQWFPWLVPTFVVANVVLFIITMYINDCPKLSLHPASCFASFLGRFSFQPLKQNPLLGPSTYPSSDQIRKVYISKVYTVEMLVKLGALYVEYVVHLHQVWRLFASMWLHGGVVHLLLNMLGLLYFGIHLEKKFGYVRIGLLYIISGLGSSLLSGLFTQVTQPSISIGASGAICGLMGGLLSELLTNWTIHPNKISELLIHLANIILSLAFGILPINVDNFGHIGGVISGFLLGFVLLIRPQYKSDIPINFHPAPPVYKPYQFGLLIISFVLLSAGLIGGMILLLKEVNFNDYCLWCHYLSCVPISKWKC</sequence>
<comment type="catalytic activity">
    <reaction evidence="6">
        <text>Cleaves type-1 transmembrane domains using a catalytic dyad composed of serine and histidine that are contributed by different transmembrane domains.</text>
        <dbReference type="EC" id="3.4.21.105"/>
    </reaction>
</comment>
<comment type="subcellular location">
    <subcellularLocation>
        <location evidence="1 6">Membrane</location>
        <topology evidence="1 6">Multi-pass membrane protein</topology>
    </subcellularLocation>
</comment>
<dbReference type="InterPro" id="IPR035952">
    <property type="entry name" value="Rhomboid-like_sf"/>
</dbReference>
<feature type="domain" description="Peptidase S54 rhomboid" evidence="7">
    <location>
        <begin position="106"/>
        <end position="246"/>
    </location>
</feature>
<protein>
    <recommendedName>
        <fullName evidence="6">RHOMBOID-like protein</fullName>
        <ecNumber evidence="6">3.4.21.105</ecNumber>
    </recommendedName>
</protein>
<feature type="transmembrane region" description="Helical" evidence="6">
    <location>
        <begin position="148"/>
        <end position="167"/>
    </location>
</feature>
<evidence type="ECO:0000259" key="7">
    <source>
        <dbReference type="Pfam" id="PF01694"/>
    </source>
</evidence>
<keyword evidence="4 6" id="KW-1133">Transmembrane helix</keyword>
<evidence type="ECO:0000313" key="8">
    <source>
        <dbReference type="EMBL" id="GAU49257.1"/>
    </source>
</evidence>
<evidence type="ECO:0000256" key="5">
    <source>
        <dbReference type="ARBA" id="ARBA00023136"/>
    </source>
</evidence>
<evidence type="ECO:0000256" key="2">
    <source>
        <dbReference type="ARBA" id="ARBA00009045"/>
    </source>
</evidence>
<reference evidence="9" key="1">
    <citation type="journal article" date="2017" name="Front. Plant Sci.">
        <title>Climate Clever Clovers: New Paradigm to Reduce the Environmental Footprint of Ruminants by Breeding Low Methanogenic Forages Utilizing Haplotype Variation.</title>
        <authorList>
            <person name="Kaur P."/>
            <person name="Appels R."/>
            <person name="Bayer P.E."/>
            <person name="Keeble-Gagnere G."/>
            <person name="Wang J."/>
            <person name="Hirakawa H."/>
            <person name="Shirasawa K."/>
            <person name="Vercoe P."/>
            <person name="Stefanova K."/>
            <person name="Durmic Z."/>
            <person name="Nichols P."/>
            <person name="Revell C."/>
            <person name="Isobe S.N."/>
            <person name="Edwards D."/>
            <person name="Erskine W."/>
        </authorList>
    </citation>
    <scope>NUCLEOTIDE SEQUENCE [LARGE SCALE GENOMIC DNA]</scope>
    <source>
        <strain evidence="9">cv. Daliak</strain>
    </source>
</reference>
<dbReference type="GO" id="GO:0004252">
    <property type="term" value="F:serine-type endopeptidase activity"/>
    <property type="evidence" value="ECO:0007669"/>
    <property type="project" value="InterPro"/>
</dbReference>
<feature type="transmembrane region" description="Helical" evidence="6">
    <location>
        <begin position="115"/>
        <end position="136"/>
    </location>
</feature>
<feature type="transmembrane region" description="Helical" evidence="6">
    <location>
        <begin position="12"/>
        <end position="34"/>
    </location>
</feature>
<dbReference type="GO" id="GO:0016020">
    <property type="term" value="C:membrane"/>
    <property type="evidence" value="ECO:0007669"/>
    <property type="project" value="UniProtKB-SubCell"/>
</dbReference>
<dbReference type="InterPro" id="IPR002610">
    <property type="entry name" value="Peptidase_S54_rhomboid-like"/>
</dbReference>
<dbReference type="PANTHER" id="PTHR22936:SF77">
    <property type="entry name" value="RHOMBOID-LIKE PROTEIN 1"/>
    <property type="match status" value="1"/>
</dbReference>
<evidence type="ECO:0000313" key="9">
    <source>
        <dbReference type="Proteomes" id="UP000242715"/>
    </source>
</evidence>
<feature type="transmembrane region" description="Helical" evidence="6">
    <location>
        <begin position="271"/>
        <end position="293"/>
    </location>
</feature>
<evidence type="ECO:0000256" key="4">
    <source>
        <dbReference type="ARBA" id="ARBA00022989"/>
    </source>
</evidence>
<dbReference type="PANTHER" id="PTHR22936">
    <property type="entry name" value="RHOMBOID-RELATED"/>
    <property type="match status" value="1"/>
</dbReference>
<keyword evidence="6" id="KW-0645">Protease</keyword>
<keyword evidence="6" id="KW-0720">Serine protease</keyword>
<dbReference type="Pfam" id="PF01694">
    <property type="entry name" value="Rhomboid"/>
    <property type="match status" value="1"/>
</dbReference>
<dbReference type="OrthoDB" id="1427631at2759"/>
<dbReference type="InterPro" id="IPR022764">
    <property type="entry name" value="Peptidase_S54_rhomboid_dom"/>
</dbReference>
<keyword evidence="5 6" id="KW-0472">Membrane</keyword>
<feature type="transmembrane region" description="Helical" evidence="6">
    <location>
        <begin position="173"/>
        <end position="194"/>
    </location>
</feature>
<name>A0A2Z6PRY7_TRISU</name>
<proteinExistence type="inferred from homology"/>
<organism evidence="8 9">
    <name type="scientific">Trifolium subterraneum</name>
    <name type="common">Subterranean clover</name>
    <dbReference type="NCBI Taxonomy" id="3900"/>
    <lineage>
        <taxon>Eukaryota</taxon>
        <taxon>Viridiplantae</taxon>
        <taxon>Streptophyta</taxon>
        <taxon>Embryophyta</taxon>
        <taxon>Tracheophyta</taxon>
        <taxon>Spermatophyta</taxon>
        <taxon>Magnoliopsida</taxon>
        <taxon>eudicotyledons</taxon>
        <taxon>Gunneridae</taxon>
        <taxon>Pentapetalae</taxon>
        <taxon>rosids</taxon>
        <taxon>fabids</taxon>
        <taxon>Fabales</taxon>
        <taxon>Fabaceae</taxon>
        <taxon>Papilionoideae</taxon>
        <taxon>50 kb inversion clade</taxon>
        <taxon>NPAAA clade</taxon>
        <taxon>Hologalegina</taxon>
        <taxon>IRL clade</taxon>
        <taxon>Trifolieae</taxon>
        <taxon>Trifolium</taxon>
    </lineage>
</organism>
<feature type="transmembrane region" description="Helical" evidence="6">
    <location>
        <begin position="206"/>
        <end position="226"/>
    </location>
</feature>
<dbReference type="EMBL" id="DF974536">
    <property type="protein sequence ID" value="GAU49257.1"/>
    <property type="molecule type" value="Genomic_DNA"/>
</dbReference>
<dbReference type="Proteomes" id="UP000242715">
    <property type="component" value="Unassembled WGS sequence"/>
</dbReference>
<evidence type="ECO:0000256" key="1">
    <source>
        <dbReference type="ARBA" id="ARBA00004141"/>
    </source>
</evidence>
<dbReference type="SUPFAM" id="SSF144091">
    <property type="entry name" value="Rhomboid-like"/>
    <property type="match status" value="1"/>
</dbReference>
<comment type="similarity">
    <text evidence="2 6">Belongs to the peptidase S54 family.</text>
</comment>
<evidence type="ECO:0000256" key="3">
    <source>
        <dbReference type="ARBA" id="ARBA00022692"/>
    </source>
</evidence>
<accession>A0A2Z6PRY7</accession>
<keyword evidence="3 6" id="KW-0812">Transmembrane</keyword>